<proteinExistence type="predicted"/>
<feature type="chain" id="PRO_5002827653" evidence="1">
    <location>
        <begin position="30"/>
        <end position="270"/>
    </location>
</feature>
<dbReference type="STRING" id="118168.MC7420_4221"/>
<gene>
    <name evidence="2" type="ORF">MC7420_4221</name>
</gene>
<organism evidence="2 3">
    <name type="scientific">Coleofasciculus chthonoplastes PCC 7420</name>
    <dbReference type="NCBI Taxonomy" id="118168"/>
    <lineage>
        <taxon>Bacteria</taxon>
        <taxon>Bacillati</taxon>
        <taxon>Cyanobacteriota</taxon>
        <taxon>Cyanophyceae</taxon>
        <taxon>Coleofasciculales</taxon>
        <taxon>Coleofasciculaceae</taxon>
        <taxon>Coleofasciculus</taxon>
    </lineage>
</organism>
<protein>
    <submittedName>
        <fullName evidence="2">Conserved domain protein</fullName>
    </submittedName>
</protein>
<dbReference type="EMBL" id="DS989854">
    <property type="protein sequence ID" value="EDX74236.1"/>
    <property type="molecule type" value="Genomic_DNA"/>
</dbReference>
<dbReference type="AlphaFoldDB" id="B4VV48"/>
<evidence type="ECO:0000256" key="1">
    <source>
        <dbReference type="SAM" id="SignalP"/>
    </source>
</evidence>
<dbReference type="OrthoDB" id="513783at2"/>
<accession>B4VV48</accession>
<evidence type="ECO:0000313" key="2">
    <source>
        <dbReference type="EMBL" id="EDX74236.1"/>
    </source>
</evidence>
<keyword evidence="3" id="KW-1185">Reference proteome</keyword>
<dbReference type="Proteomes" id="UP000003835">
    <property type="component" value="Unassembled WGS sequence"/>
</dbReference>
<reference evidence="2 3" key="1">
    <citation type="submission" date="2008-07" db="EMBL/GenBank/DDBJ databases">
        <authorList>
            <person name="Tandeau de Marsac N."/>
            <person name="Ferriera S."/>
            <person name="Johnson J."/>
            <person name="Kravitz S."/>
            <person name="Beeson K."/>
            <person name="Sutton G."/>
            <person name="Rogers Y.-H."/>
            <person name="Friedman R."/>
            <person name="Frazier M."/>
            <person name="Venter J.C."/>
        </authorList>
    </citation>
    <scope>NUCLEOTIDE SEQUENCE [LARGE SCALE GENOMIC DNA]</scope>
    <source>
        <strain evidence="2 3">PCC 7420</strain>
    </source>
</reference>
<sequence>MKKPLISLKTFSITLSLGLVMSASTKAIAGFKPTSLNQENRALSETLVAGYKGLQFKRWRSQEIRRLSRGMARCVGKAQVDLIPLLPQLPTPNEIPVELTVEANPTFLIYVSESNFPVKEAQFTLLNGKGDKVIYEKAISLQDKVPGFVRISLPETTQIDSEQDLLEVEQTYNWYFTISYDPSDRSLDPTIQGVVKRVAKEESLVQELAKTPEINHPKVYADYGIWTETVSSLAQLRERYPDNPQLEADWIDLLESVGLDNLGFNALDKF</sequence>
<dbReference type="HOGENOM" id="CLU_061545_2_1_3"/>
<feature type="signal peptide" evidence="1">
    <location>
        <begin position="1"/>
        <end position="29"/>
    </location>
</feature>
<dbReference type="RefSeq" id="WP_006102541.1">
    <property type="nucleotide sequence ID" value="NZ_DS989854.1"/>
</dbReference>
<dbReference type="Pfam" id="PF06051">
    <property type="entry name" value="DUF928"/>
    <property type="match status" value="1"/>
</dbReference>
<dbReference type="InterPro" id="IPR010328">
    <property type="entry name" value="DUF928"/>
</dbReference>
<evidence type="ECO:0000313" key="3">
    <source>
        <dbReference type="Proteomes" id="UP000003835"/>
    </source>
</evidence>
<name>B4VV48_9CYAN</name>
<keyword evidence="1" id="KW-0732">Signal</keyword>
<dbReference type="eggNOG" id="COG3087">
    <property type="taxonomic scope" value="Bacteria"/>
</dbReference>